<feature type="compositionally biased region" description="Low complexity" evidence="1">
    <location>
        <begin position="21"/>
        <end position="34"/>
    </location>
</feature>
<proteinExistence type="predicted"/>
<dbReference type="Proteomes" id="UP001501115">
    <property type="component" value="Unassembled WGS sequence"/>
</dbReference>
<accession>A0ABP8FFM3</accession>
<gene>
    <name evidence="2" type="ORF">GCM10023086_19330</name>
</gene>
<organism evidence="2 3">
    <name type="scientific">Streptomyces venetus</name>
    <dbReference type="NCBI Taxonomy" id="1701086"/>
    <lineage>
        <taxon>Bacteria</taxon>
        <taxon>Bacillati</taxon>
        <taxon>Actinomycetota</taxon>
        <taxon>Actinomycetes</taxon>
        <taxon>Kitasatosporales</taxon>
        <taxon>Streptomycetaceae</taxon>
        <taxon>Streptomyces</taxon>
    </lineage>
</organism>
<evidence type="ECO:0000256" key="1">
    <source>
        <dbReference type="SAM" id="MobiDB-lite"/>
    </source>
</evidence>
<comment type="caution">
    <text evidence="2">The sequence shown here is derived from an EMBL/GenBank/DDBJ whole genome shotgun (WGS) entry which is preliminary data.</text>
</comment>
<feature type="compositionally biased region" description="Low complexity" evidence="1">
    <location>
        <begin position="1"/>
        <end position="10"/>
    </location>
</feature>
<evidence type="ECO:0000313" key="3">
    <source>
        <dbReference type="Proteomes" id="UP001501115"/>
    </source>
</evidence>
<feature type="region of interest" description="Disordered" evidence="1">
    <location>
        <begin position="1"/>
        <end position="53"/>
    </location>
</feature>
<keyword evidence="3" id="KW-1185">Reference proteome</keyword>
<sequence length="80" mass="8133">MARSRTAASGRTRRCGWRCEPASPGRPGARAAQDGQGGAEGVGVRDGAAGSSYGVRDSVPGEYLVRATVHEVVAYGGIAD</sequence>
<reference evidence="3" key="1">
    <citation type="journal article" date="2019" name="Int. J. Syst. Evol. Microbiol.">
        <title>The Global Catalogue of Microorganisms (GCM) 10K type strain sequencing project: providing services to taxonomists for standard genome sequencing and annotation.</title>
        <authorList>
            <consortium name="The Broad Institute Genomics Platform"/>
            <consortium name="The Broad Institute Genome Sequencing Center for Infectious Disease"/>
            <person name="Wu L."/>
            <person name="Ma J."/>
        </authorList>
    </citation>
    <scope>NUCLEOTIDE SEQUENCE [LARGE SCALE GENOMIC DNA]</scope>
    <source>
        <strain evidence="3">JCM 31290</strain>
    </source>
</reference>
<name>A0ABP8FFM3_9ACTN</name>
<dbReference type="EMBL" id="BAABET010000002">
    <property type="protein sequence ID" value="GAA4302784.1"/>
    <property type="molecule type" value="Genomic_DNA"/>
</dbReference>
<evidence type="ECO:0000313" key="2">
    <source>
        <dbReference type="EMBL" id="GAA4302784.1"/>
    </source>
</evidence>
<protein>
    <submittedName>
        <fullName evidence="2">Uncharacterized protein</fullName>
    </submittedName>
</protein>